<comment type="caution">
    <text evidence="1">The sequence shown here is derived from an EMBL/GenBank/DDBJ whole genome shotgun (WGS) entry which is preliminary data.</text>
</comment>
<reference evidence="1 2" key="1">
    <citation type="submission" date="2007-03" db="EMBL/GenBank/DDBJ databases">
        <authorList>
            <person name="Stal L."/>
            <person name="Ferriera S."/>
            <person name="Johnson J."/>
            <person name="Kravitz S."/>
            <person name="Beeson K."/>
            <person name="Sutton G."/>
            <person name="Rogers Y.-H."/>
            <person name="Friedman R."/>
            <person name="Frazier M."/>
            <person name="Venter J.C."/>
        </authorList>
    </citation>
    <scope>NUCLEOTIDE SEQUENCE [LARGE SCALE GENOMIC DNA]</scope>
    <source>
        <strain evidence="1 2">CCY0110</strain>
    </source>
</reference>
<sequence length="73" mass="8576">MEHSLEFETKVKQGMIDIPEEYQHELKEGSKVMVIINPVNEESKTTRLMDKLAKNPISVKGKRKLTREEIHER</sequence>
<organism evidence="1 2">
    <name type="scientific">Crocosphaera chwakensis CCY0110</name>
    <dbReference type="NCBI Taxonomy" id="391612"/>
    <lineage>
        <taxon>Bacteria</taxon>
        <taxon>Bacillati</taxon>
        <taxon>Cyanobacteriota</taxon>
        <taxon>Cyanophyceae</taxon>
        <taxon>Oscillatoriophycideae</taxon>
        <taxon>Chroococcales</taxon>
        <taxon>Aphanothecaceae</taxon>
        <taxon>Crocosphaera</taxon>
        <taxon>Crocosphaera chwakensis</taxon>
    </lineage>
</organism>
<name>A3IQY3_9CHRO</name>
<dbReference type="eggNOG" id="ENOG5033BR2">
    <property type="taxonomic scope" value="Bacteria"/>
</dbReference>
<protein>
    <submittedName>
        <fullName evidence="1">Uncharacterized protein</fullName>
    </submittedName>
</protein>
<evidence type="ECO:0000313" key="2">
    <source>
        <dbReference type="Proteomes" id="UP000003781"/>
    </source>
</evidence>
<dbReference type="OrthoDB" id="426638at2"/>
<gene>
    <name evidence="1" type="ORF">CY0110_13012</name>
</gene>
<dbReference type="RefSeq" id="WP_008275798.1">
    <property type="nucleotide sequence ID" value="NZ_AAXW01000016.1"/>
</dbReference>
<accession>A3IQY3</accession>
<dbReference type="AlphaFoldDB" id="A3IQY3"/>
<keyword evidence="2" id="KW-1185">Reference proteome</keyword>
<evidence type="ECO:0000313" key="1">
    <source>
        <dbReference type="EMBL" id="EAZ91188.1"/>
    </source>
</evidence>
<proteinExistence type="predicted"/>
<dbReference type="EMBL" id="AAXW01000016">
    <property type="protein sequence ID" value="EAZ91188.1"/>
    <property type="molecule type" value="Genomic_DNA"/>
</dbReference>
<dbReference type="Proteomes" id="UP000003781">
    <property type="component" value="Unassembled WGS sequence"/>
</dbReference>